<dbReference type="InterPro" id="IPR050708">
    <property type="entry name" value="T6SS_VgrG/RHS"/>
</dbReference>
<evidence type="ECO:0000313" key="1">
    <source>
        <dbReference type="EMBL" id="POG10609.1"/>
    </source>
</evidence>
<reference evidence="1 2" key="1">
    <citation type="submission" date="2016-08" db="EMBL/GenBank/DDBJ databases">
        <authorList>
            <person name="Seilhamer J.J."/>
        </authorList>
    </citation>
    <scope>NUCLEOTIDE SEQUENCE [LARGE SCALE GENOMIC DNA]</scope>
    <source>
        <strain evidence="1 2">KH-21-114</strain>
    </source>
</reference>
<sequence>MLRTVRLYGARQLQNTDGLVIPDAISHAALNRQALMTHTADGDESYSLGGIGGQPIWARNAQGTVNVFIYEGADTTGRLLSVTETAAGRQKARTREKLIYGESNQAGRKARNLAGAVTRRYDNAGYTETCSIALTKRSIVSAQCLLKLQEALPDWAAIEPPETEAALTQMATYDATGAVLTSTNSEDVTAATAYDITGVLHTARLKYKRQTAPVDLITLRDIVRQPNGAVITQSMGNGLTELLAYDPRTHYLTRHTIMRPSHHRHGPLVISDLHYVYDPVGNILTLDDKGADPQWHRNQQATGLRSYAYDTLYRLAAATGRERVPVAHYGVGSSESRVWVPYTEIFSYDHGDNLALIRHLAGAGDYTRKLAVAEDSNRALVDKLGQAATNGFWAGGLQKQLSNGQALSWYADNQLYQVALVTRSDGEPNDTERYLYADGGTRSRKIQIVQVACGLQSSITTYAAGCERRQRRLANALQKDISITTAGEVRFIENKLTGELHLRYAFTDRLGSCGGEADEVGRITSREEFSAYGDSAGSDEESTEITDRTVRYAAKERDATGLYYYGWRYYQAELGRWLSADPGGLIDGANLFRFCRNNPVTLNDPDGRDPHETLQENFLVNVRPMILSRKDLDYDAALGILESHLKLTGQALGESTVKIMEYFHKAPRSINTGYEKVGGYSDGYVKNMFATEARSNSSHYIDMRFDTDSALVNIEGAIPALKELYFSDDFKVVSSELAPAHPTYGAIQMHSLELSQGGAPIYGPSAFFLADDTEAMRYLSYTPQDSFRLFEDLTTHGEAKRFQNHMAAAGNMYPLIRYATPEQLNFYEQVIINEQIPHGPLEAYIEWQSHGRLLFGKDIEHLAIAESEVSLWTWLNGSNRAVDAFTKRFNVKTHFI</sequence>
<dbReference type="PANTHER" id="PTHR32305">
    <property type="match status" value="1"/>
</dbReference>
<dbReference type="PANTHER" id="PTHR32305:SF15">
    <property type="entry name" value="PROTEIN RHSA-RELATED"/>
    <property type="match status" value="1"/>
</dbReference>
<accession>A0A2S3X595</accession>
<dbReference type="AlphaFoldDB" id="A0A2S3X595"/>
<reference evidence="1 2" key="2">
    <citation type="submission" date="2018-03" db="EMBL/GenBank/DDBJ databases">
        <title>Draft genome of Pseudomonas putida strain KH-21-114.</title>
        <authorList>
            <person name="Yoshizawa S."/>
            <person name="Khan N.H."/>
            <person name="Nishimura M."/>
            <person name="Chiura H.X."/>
            <person name="Ogura Y."/>
            <person name="Hayashi T."/>
            <person name="Kogure K."/>
        </authorList>
    </citation>
    <scope>NUCLEOTIDE SEQUENCE [LARGE SCALE GENOMIC DNA]</scope>
    <source>
        <strain evidence="1 2">KH-21-114</strain>
    </source>
</reference>
<evidence type="ECO:0008006" key="3">
    <source>
        <dbReference type="Google" id="ProtNLM"/>
    </source>
</evidence>
<dbReference type="Proteomes" id="UP000237230">
    <property type="component" value="Unassembled WGS sequence"/>
</dbReference>
<dbReference type="Gene3D" id="2.180.10.10">
    <property type="entry name" value="RHS repeat-associated core"/>
    <property type="match status" value="1"/>
</dbReference>
<evidence type="ECO:0000313" key="2">
    <source>
        <dbReference type="Proteomes" id="UP000237230"/>
    </source>
</evidence>
<comment type="caution">
    <text evidence="1">The sequence shown here is derived from an EMBL/GenBank/DDBJ whole genome shotgun (WGS) entry which is preliminary data.</text>
</comment>
<dbReference type="NCBIfam" id="TIGR03696">
    <property type="entry name" value="Rhs_assc_core"/>
    <property type="match status" value="1"/>
</dbReference>
<gene>
    <name evidence="1" type="ORF">BGP84_13075</name>
</gene>
<proteinExistence type="predicted"/>
<protein>
    <recommendedName>
        <fullName evidence="3">RHS repeat-associated core domain-containing protein</fullName>
    </recommendedName>
</protein>
<dbReference type="EMBL" id="MINH01000019">
    <property type="protein sequence ID" value="POG10609.1"/>
    <property type="molecule type" value="Genomic_DNA"/>
</dbReference>
<name>A0A2S3X595_PSEPU</name>
<organism evidence="1 2">
    <name type="scientific">Pseudomonas putida</name>
    <name type="common">Arthrobacter siderocapsulatus</name>
    <dbReference type="NCBI Taxonomy" id="303"/>
    <lineage>
        <taxon>Bacteria</taxon>
        <taxon>Pseudomonadati</taxon>
        <taxon>Pseudomonadota</taxon>
        <taxon>Gammaproteobacteria</taxon>
        <taxon>Pseudomonadales</taxon>
        <taxon>Pseudomonadaceae</taxon>
        <taxon>Pseudomonas</taxon>
    </lineage>
</organism>
<dbReference type="InterPro" id="IPR022385">
    <property type="entry name" value="Rhs_assc_core"/>
</dbReference>